<evidence type="ECO:0000256" key="4">
    <source>
        <dbReference type="ARBA" id="ARBA00022475"/>
    </source>
</evidence>
<reference evidence="9 10" key="1">
    <citation type="submission" date="2010-10" db="EMBL/GenBank/DDBJ databases">
        <authorList>
            <person name="Durkin A.S."/>
            <person name="Madupu R."/>
            <person name="Torralba M."/>
            <person name="Gillis M."/>
            <person name="Methe B."/>
            <person name="Sutton G."/>
            <person name="Nelson K.E."/>
        </authorList>
    </citation>
    <scope>NUCLEOTIDE SEQUENCE [LARGE SCALE GENOMIC DNA]</scope>
    <source>
        <strain evidence="9 10">PB013-T2-3</strain>
    </source>
</reference>
<keyword evidence="5 8" id="KW-0812">Transmembrane</keyword>
<comment type="caution">
    <text evidence="9">The sequence shown here is derived from an EMBL/GenBank/DDBJ whole genome shotgun (WGS) entry which is preliminary data.</text>
</comment>
<keyword evidence="3" id="KW-0813">Transport</keyword>
<feature type="transmembrane region" description="Helical" evidence="8">
    <location>
        <begin position="205"/>
        <end position="224"/>
    </location>
</feature>
<dbReference type="InterPro" id="IPR002781">
    <property type="entry name" value="TM_pro_TauE-like"/>
</dbReference>
<dbReference type="PANTHER" id="PTHR30269">
    <property type="entry name" value="TRANSMEMBRANE PROTEIN YFCA"/>
    <property type="match status" value="1"/>
</dbReference>
<feature type="transmembrane region" description="Helical" evidence="8">
    <location>
        <begin position="28"/>
        <end position="59"/>
    </location>
</feature>
<keyword evidence="4 8" id="KW-1003">Cell membrane</keyword>
<evidence type="ECO:0000256" key="8">
    <source>
        <dbReference type="RuleBase" id="RU363041"/>
    </source>
</evidence>
<accession>E3C9U6</accession>
<evidence type="ECO:0000313" key="10">
    <source>
        <dbReference type="Proteomes" id="UP000003070"/>
    </source>
</evidence>
<evidence type="ECO:0000256" key="1">
    <source>
        <dbReference type="ARBA" id="ARBA00004651"/>
    </source>
</evidence>
<gene>
    <name evidence="9" type="ORF">HMPREF9265_0396</name>
</gene>
<evidence type="ECO:0000313" key="9">
    <source>
        <dbReference type="EMBL" id="EFQ52491.1"/>
    </source>
</evidence>
<dbReference type="eggNOG" id="COG0730">
    <property type="taxonomic scope" value="Bacteria"/>
</dbReference>
<dbReference type="RefSeq" id="WP_003714088.1">
    <property type="nucleotide sequence ID" value="NZ_AEKL01000071.1"/>
</dbReference>
<dbReference type="Pfam" id="PF01925">
    <property type="entry name" value="TauE"/>
    <property type="match status" value="1"/>
</dbReference>
<feature type="transmembrane region" description="Helical" evidence="8">
    <location>
        <begin position="97"/>
        <end position="113"/>
    </location>
</feature>
<sequence length="248" mass="26305">MLSTAFLLSMSLLAGILTGIIGMASLTLYPVLISIGIAPVTANATITVATVGAGLGTVISSLRELKNHWRTAILVALISTGGSILGALILIHSSNTGFKRIVPFFILLAGILLLRPNKKEPRSNLRQSTFIVTVNWLSVMLIGLYNGFFGAASGLLMIAVLSKVIGGKYATYNAIRNFASFCNNCVSGIMFICLLPIQWSVIGPLLIGLFIGGYIGPVIVRYVPEKVIKKVVGAVAIILALVLGWQAY</sequence>
<feature type="transmembrane region" description="Helical" evidence="8">
    <location>
        <begin position="71"/>
        <end position="91"/>
    </location>
</feature>
<feature type="transmembrane region" description="Helical" evidence="8">
    <location>
        <begin position="231"/>
        <end position="247"/>
    </location>
</feature>
<proteinExistence type="inferred from homology"/>
<dbReference type="InterPro" id="IPR052017">
    <property type="entry name" value="TSUP"/>
</dbReference>
<keyword evidence="7 8" id="KW-0472">Membrane</keyword>
<name>E3C9U6_9LACO</name>
<dbReference type="AlphaFoldDB" id="E3C9U6"/>
<comment type="subcellular location">
    <subcellularLocation>
        <location evidence="1 8">Cell membrane</location>
        <topology evidence="1 8">Multi-pass membrane protein</topology>
    </subcellularLocation>
</comment>
<evidence type="ECO:0000256" key="3">
    <source>
        <dbReference type="ARBA" id="ARBA00022448"/>
    </source>
</evidence>
<dbReference type="Proteomes" id="UP000003070">
    <property type="component" value="Unassembled WGS sequence"/>
</dbReference>
<dbReference type="EMBL" id="AEKL01000071">
    <property type="protein sequence ID" value="EFQ52491.1"/>
    <property type="molecule type" value="Genomic_DNA"/>
</dbReference>
<dbReference type="GO" id="GO:0005886">
    <property type="term" value="C:plasma membrane"/>
    <property type="evidence" value="ECO:0007669"/>
    <property type="project" value="UniProtKB-SubCell"/>
</dbReference>
<organism evidence="9 10">
    <name type="scientific">Limosilactobacillus oris PB013-T2-3</name>
    <dbReference type="NCBI Taxonomy" id="908339"/>
    <lineage>
        <taxon>Bacteria</taxon>
        <taxon>Bacillati</taxon>
        <taxon>Bacillota</taxon>
        <taxon>Bacilli</taxon>
        <taxon>Lactobacillales</taxon>
        <taxon>Lactobacillaceae</taxon>
        <taxon>Limosilactobacillus</taxon>
    </lineage>
</organism>
<evidence type="ECO:0000256" key="7">
    <source>
        <dbReference type="ARBA" id="ARBA00023136"/>
    </source>
</evidence>
<keyword evidence="6 8" id="KW-1133">Transmembrane helix</keyword>
<evidence type="ECO:0000256" key="2">
    <source>
        <dbReference type="ARBA" id="ARBA00009142"/>
    </source>
</evidence>
<dbReference type="PANTHER" id="PTHR30269:SF0">
    <property type="entry name" value="MEMBRANE TRANSPORTER PROTEIN YFCA-RELATED"/>
    <property type="match status" value="1"/>
</dbReference>
<protein>
    <recommendedName>
        <fullName evidence="8">Probable membrane transporter protein</fullName>
    </recommendedName>
</protein>
<evidence type="ECO:0000256" key="6">
    <source>
        <dbReference type="ARBA" id="ARBA00022989"/>
    </source>
</evidence>
<comment type="similarity">
    <text evidence="2 8">Belongs to the 4-toluene sulfonate uptake permease (TSUP) (TC 2.A.102) family.</text>
</comment>
<dbReference type="OrthoDB" id="2329556at2"/>
<evidence type="ECO:0000256" key="5">
    <source>
        <dbReference type="ARBA" id="ARBA00022692"/>
    </source>
</evidence>